<keyword evidence="2" id="KW-1185">Reference proteome</keyword>
<accession>A0AA94WSX4</accession>
<dbReference type="KEGG" id="vg:77954534"/>
<gene>
    <name evidence="1" type="primary">26</name>
    <name evidence="1" type="ORF">SEA_KEALII_26</name>
</gene>
<dbReference type="EMBL" id="OK040777">
    <property type="protein sequence ID" value="UDL14632.1"/>
    <property type="molecule type" value="Genomic_DNA"/>
</dbReference>
<reference evidence="1" key="1">
    <citation type="submission" date="2024-06" db="EMBL/GenBank/DDBJ databases">
        <authorList>
            <person name="Valenzuela N."/>
            <person name="Pablo J."/>
            <person name="Strother B."/>
            <person name="Cravalho Y."/>
            <person name="Barto Z."/>
            <person name="Kane C."/>
            <person name="Chong R.A."/>
            <person name="Kawasaki K."/>
            <person name="Cruz S."/>
            <person name="Porter M.L."/>
            <person name="Pearce R."/>
            <person name="Hohenstein G."/>
            <person name="Li K."/>
            <person name="Kaniho J."/>
            <person name="Sadones M."/>
            <person name="Hamlin F."/>
            <person name="Daniels M."/>
            <person name="McKee K."/>
            <person name="Furlong K.P."/>
            <person name="Rudner A.D."/>
            <person name="Beyer A.R."/>
            <person name="Edgington N.P."/>
            <person name="Freise A.C."/>
            <person name="Garcia Costas A.M."/>
            <person name="Gibb B.P."/>
            <person name="Klyczek K.K."/>
            <person name="Swerdlow S.J."/>
            <person name="Garlena R.A."/>
            <person name="Russell D.A."/>
            <person name="Jacobs-Sera D."/>
            <person name="Hatfull G.F."/>
        </authorList>
    </citation>
    <scope>NUCLEOTIDE SEQUENCE</scope>
</reference>
<dbReference type="RefSeq" id="YP_010678143.1">
    <property type="nucleotide sequence ID" value="NC_071031.1"/>
</dbReference>
<protein>
    <submittedName>
        <fullName evidence="1">Uncharacterized protein</fullName>
    </submittedName>
</protein>
<proteinExistence type="predicted"/>
<dbReference type="GeneID" id="77954534"/>
<evidence type="ECO:0000313" key="2">
    <source>
        <dbReference type="Proteomes" id="UP000827862"/>
    </source>
</evidence>
<dbReference type="Proteomes" id="UP000827862">
    <property type="component" value="Segment"/>
</dbReference>
<organism evidence="1 2">
    <name type="scientific">Arthrobacter phage KeAlii</name>
    <dbReference type="NCBI Taxonomy" id="2885973"/>
    <lineage>
        <taxon>Viruses</taxon>
        <taxon>Duplodnaviria</taxon>
        <taxon>Heunggongvirae</taxon>
        <taxon>Uroviricota</taxon>
        <taxon>Caudoviricetes</taxon>
        <taxon>Casidaviridae</taxon>
        <taxon>Manhattanvirus</taxon>
        <taxon>Manhattanvirus kealii</taxon>
    </lineage>
</organism>
<name>A0AA94WSX4_9CAUD</name>
<sequence>MNHATRSLSDISDDATSSIAASLSASEAQRTEFLKNAARALVEGREHFYTREGEPDWLGRTYAYRTWVRELMSKAHVPSDEVTNLQAAIRYHTGNVLRERLDGDVIESLGLKKQSPRERSVEQRGRAAETLNFFTGGPEIADPEDIQAICKLIETALHRVNGRTIKAMPAKSRREAKAALLRVAERAEELAGGGVK</sequence>
<evidence type="ECO:0000313" key="1">
    <source>
        <dbReference type="EMBL" id="UDL14632.1"/>
    </source>
</evidence>